<name>A0A2U3DRV0_PURLI</name>
<evidence type="ECO:0000259" key="2">
    <source>
        <dbReference type="Pfam" id="PF20150"/>
    </source>
</evidence>
<proteinExistence type="predicted"/>
<organism evidence="3 4">
    <name type="scientific">Purpureocillium lilacinum</name>
    <name type="common">Paecilomyces lilacinus</name>
    <dbReference type="NCBI Taxonomy" id="33203"/>
    <lineage>
        <taxon>Eukaryota</taxon>
        <taxon>Fungi</taxon>
        <taxon>Dikarya</taxon>
        <taxon>Ascomycota</taxon>
        <taxon>Pezizomycotina</taxon>
        <taxon>Sordariomycetes</taxon>
        <taxon>Hypocreomycetidae</taxon>
        <taxon>Hypocreales</taxon>
        <taxon>Ophiocordycipitaceae</taxon>
        <taxon>Purpureocillium</taxon>
    </lineage>
</organism>
<evidence type="ECO:0000313" key="3">
    <source>
        <dbReference type="EMBL" id="PWI64964.1"/>
    </source>
</evidence>
<sequence length="346" mass="39424">MDLRSLLRCKGSGGVNERHTQRLSRDMNVAIDTFLEWLEEDRYKTTTSSPSSAEQRETGHPSLVRHTATDFRAETITHSTSSLNMPSSSEQRSWSGFHHPSTPAFPFFNRLPRELREKIWQMAALEGRFFQPMVEPIRLGFADSAVQDQLGLSPSYATFQWTLKPLIVRKVCREALHATKDIAGFEAGLSNTTGSSCWLLHQRRDIVFIDTNLIDKLDPLDLCRIRALGYPDTQFHTLEKCLEVLFSALRYATRCDTIYFCFCARAVQRSCTLPMSFTRSRQLEEDDLVGSHESLGAPPGPVRWGQLRRVIHTIWVDYLRFYRLAGVLAGFQVPSLVGIDVYSMVL</sequence>
<feature type="region of interest" description="Disordered" evidence="1">
    <location>
        <begin position="1"/>
        <end position="20"/>
    </location>
</feature>
<dbReference type="Pfam" id="PF20150">
    <property type="entry name" value="2EXR"/>
    <property type="match status" value="1"/>
</dbReference>
<comment type="caution">
    <text evidence="3">The sequence shown here is derived from an EMBL/GenBank/DDBJ whole genome shotgun (WGS) entry which is preliminary data.</text>
</comment>
<gene>
    <name evidence="3" type="ORF">PCL_08415</name>
</gene>
<dbReference type="EMBL" id="LCWV01000041">
    <property type="protein sequence ID" value="PWI64964.1"/>
    <property type="molecule type" value="Genomic_DNA"/>
</dbReference>
<dbReference type="AlphaFoldDB" id="A0A2U3DRV0"/>
<reference evidence="3 4" key="1">
    <citation type="journal article" date="2016" name="Front. Microbiol.">
        <title>Genome and transcriptome sequences reveal the specific parasitism of the nematophagous Purpureocillium lilacinum 36-1.</title>
        <authorList>
            <person name="Xie J."/>
            <person name="Li S."/>
            <person name="Mo C."/>
            <person name="Xiao X."/>
            <person name="Peng D."/>
            <person name="Wang G."/>
            <person name="Xiao Y."/>
        </authorList>
    </citation>
    <scope>NUCLEOTIDE SEQUENCE [LARGE SCALE GENOMIC DNA]</scope>
    <source>
        <strain evidence="3 4">36-1</strain>
    </source>
</reference>
<dbReference type="InterPro" id="IPR045518">
    <property type="entry name" value="2EXR"/>
</dbReference>
<accession>A0A2U3DRV0</accession>
<dbReference type="Proteomes" id="UP000245956">
    <property type="component" value="Unassembled WGS sequence"/>
</dbReference>
<protein>
    <recommendedName>
        <fullName evidence="2">2EXR domain-containing protein</fullName>
    </recommendedName>
</protein>
<evidence type="ECO:0000313" key="4">
    <source>
        <dbReference type="Proteomes" id="UP000245956"/>
    </source>
</evidence>
<feature type="domain" description="2EXR" evidence="2">
    <location>
        <begin position="105"/>
        <end position="180"/>
    </location>
</feature>
<evidence type="ECO:0000256" key="1">
    <source>
        <dbReference type="SAM" id="MobiDB-lite"/>
    </source>
</evidence>